<feature type="transmembrane region" description="Helical" evidence="1">
    <location>
        <begin position="224"/>
        <end position="251"/>
    </location>
</feature>
<evidence type="ECO:0000313" key="3">
    <source>
        <dbReference type="Proteomes" id="UP000007879"/>
    </source>
</evidence>
<keyword evidence="1" id="KW-0812">Transmembrane</keyword>
<organism evidence="2 3">
    <name type="scientific">Amphimedon queenslandica</name>
    <name type="common">Sponge</name>
    <dbReference type="NCBI Taxonomy" id="400682"/>
    <lineage>
        <taxon>Eukaryota</taxon>
        <taxon>Metazoa</taxon>
        <taxon>Porifera</taxon>
        <taxon>Demospongiae</taxon>
        <taxon>Heteroscleromorpha</taxon>
        <taxon>Haplosclerida</taxon>
        <taxon>Niphatidae</taxon>
        <taxon>Amphimedon</taxon>
    </lineage>
</organism>
<keyword evidence="3" id="KW-1185">Reference proteome</keyword>
<dbReference type="RefSeq" id="XP_019856535.1">
    <property type="nucleotide sequence ID" value="XM_020000976.1"/>
</dbReference>
<sequence length="354" mass="38609">MEGSPRHSPSPAPTTVPSDIEEKLGVFNSQVLLMILLYVNGKSQSATPTISLIGHLLKLERDSDNYSGIINYTFSRLKVNPAHSFTPDSATELPQEHADGIKLRLALVDFLLSLGNLQKASRAVKKIGGKGISLDATPLEIIDGACRRMRPWEMVGAFNKMAAEEFRHTNRYDVTIFLEKDFGGFSSLSERMGQFMMTKVSESETLSIKIKQKMVLLCQNNKRGAAFCILVPIALLILLLVGVGISMWLSYHPSNSTDQSMEIGDIQSSSALIPVPNNVSSVSLNIPSGITLFMASSIPPTGIQILQSRIPQSYGHCTPYNVNTGDNPVYLLSGSIMNYTLTVSDLDHSQCSGI</sequence>
<reference evidence="3" key="1">
    <citation type="journal article" date="2010" name="Nature">
        <title>The Amphimedon queenslandica genome and the evolution of animal complexity.</title>
        <authorList>
            <person name="Srivastava M."/>
            <person name="Simakov O."/>
            <person name="Chapman J."/>
            <person name="Fahey B."/>
            <person name="Gauthier M.E."/>
            <person name="Mitros T."/>
            <person name="Richards G.S."/>
            <person name="Conaco C."/>
            <person name="Dacre M."/>
            <person name="Hellsten U."/>
            <person name="Larroux C."/>
            <person name="Putnam N.H."/>
            <person name="Stanke M."/>
            <person name="Adamska M."/>
            <person name="Darling A."/>
            <person name="Degnan S.M."/>
            <person name="Oakley T.H."/>
            <person name="Plachetzki D.C."/>
            <person name="Zhai Y."/>
            <person name="Adamski M."/>
            <person name="Calcino A."/>
            <person name="Cummins S.F."/>
            <person name="Goodstein D.M."/>
            <person name="Harris C."/>
            <person name="Jackson D.J."/>
            <person name="Leys S.P."/>
            <person name="Shu S."/>
            <person name="Woodcroft B.J."/>
            <person name="Vervoort M."/>
            <person name="Kosik K.S."/>
            <person name="Manning G."/>
            <person name="Degnan B.M."/>
            <person name="Rokhsar D.S."/>
        </authorList>
    </citation>
    <scope>NUCLEOTIDE SEQUENCE [LARGE SCALE GENOMIC DNA]</scope>
</reference>
<accession>A0AAN0JHM2</accession>
<name>A0AAN0JHM2_AMPQE</name>
<protein>
    <submittedName>
        <fullName evidence="2">Uncharacterized protein</fullName>
    </submittedName>
</protein>
<evidence type="ECO:0000256" key="1">
    <source>
        <dbReference type="SAM" id="Phobius"/>
    </source>
</evidence>
<dbReference type="AlphaFoldDB" id="A0AAN0JHM2"/>
<proteinExistence type="predicted"/>
<keyword evidence="1" id="KW-0472">Membrane</keyword>
<dbReference type="GeneID" id="109585048"/>
<dbReference type="KEGG" id="aqu:109585048"/>
<dbReference type="Proteomes" id="UP000007879">
    <property type="component" value="Unassembled WGS sequence"/>
</dbReference>
<evidence type="ECO:0000313" key="2">
    <source>
        <dbReference type="EnsemblMetazoa" id="XP_019856535.1"/>
    </source>
</evidence>
<keyword evidence="1" id="KW-1133">Transmembrane helix</keyword>
<reference evidence="2" key="2">
    <citation type="submission" date="2024-06" db="UniProtKB">
        <authorList>
            <consortium name="EnsemblMetazoa"/>
        </authorList>
    </citation>
    <scope>IDENTIFICATION</scope>
</reference>
<dbReference type="EnsemblMetazoa" id="XM_020000976.1">
    <property type="protein sequence ID" value="XP_019856535.1"/>
    <property type="gene ID" value="LOC109585048"/>
</dbReference>